<evidence type="ECO:0000256" key="2">
    <source>
        <dbReference type="SAM" id="Phobius"/>
    </source>
</evidence>
<protein>
    <submittedName>
        <fullName evidence="3">Uncharacterized protein</fullName>
    </submittedName>
</protein>
<keyword evidence="2" id="KW-0812">Transmembrane</keyword>
<feature type="region of interest" description="Disordered" evidence="1">
    <location>
        <begin position="130"/>
        <end position="161"/>
    </location>
</feature>
<feature type="region of interest" description="Disordered" evidence="1">
    <location>
        <begin position="81"/>
        <end position="107"/>
    </location>
</feature>
<comment type="caution">
    <text evidence="3">The sequence shown here is derived from an EMBL/GenBank/DDBJ whole genome shotgun (WGS) entry which is preliminary data.</text>
</comment>
<accession>A0A9P6TCT2</accession>
<organism evidence="3 4">
    <name type="scientific">Cronartium quercuum f. sp. fusiforme G11</name>
    <dbReference type="NCBI Taxonomy" id="708437"/>
    <lineage>
        <taxon>Eukaryota</taxon>
        <taxon>Fungi</taxon>
        <taxon>Dikarya</taxon>
        <taxon>Basidiomycota</taxon>
        <taxon>Pucciniomycotina</taxon>
        <taxon>Pucciniomycetes</taxon>
        <taxon>Pucciniales</taxon>
        <taxon>Coleosporiaceae</taxon>
        <taxon>Cronartium</taxon>
    </lineage>
</organism>
<feature type="transmembrane region" description="Helical" evidence="2">
    <location>
        <begin position="6"/>
        <end position="26"/>
    </location>
</feature>
<proteinExistence type="predicted"/>
<gene>
    <name evidence="3" type="ORF">CROQUDRAFT_106341</name>
</gene>
<evidence type="ECO:0000313" key="4">
    <source>
        <dbReference type="Proteomes" id="UP000886653"/>
    </source>
</evidence>
<dbReference type="Proteomes" id="UP000886653">
    <property type="component" value="Unassembled WGS sequence"/>
</dbReference>
<dbReference type="AlphaFoldDB" id="A0A9P6TCT2"/>
<evidence type="ECO:0000313" key="3">
    <source>
        <dbReference type="EMBL" id="KAG0147696.1"/>
    </source>
</evidence>
<reference evidence="3" key="1">
    <citation type="submission" date="2013-11" db="EMBL/GenBank/DDBJ databases">
        <title>Genome sequence of the fusiform rust pathogen reveals effectors for host alternation and coevolution with pine.</title>
        <authorList>
            <consortium name="DOE Joint Genome Institute"/>
            <person name="Smith K."/>
            <person name="Pendleton A."/>
            <person name="Kubisiak T."/>
            <person name="Anderson C."/>
            <person name="Salamov A."/>
            <person name="Aerts A."/>
            <person name="Riley R."/>
            <person name="Clum A."/>
            <person name="Lindquist E."/>
            <person name="Ence D."/>
            <person name="Campbell M."/>
            <person name="Kronenberg Z."/>
            <person name="Feau N."/>
            <person name="Dhillon B."/>
            <person name="Hamelin R."/>
            <person name="Burleigh J."/>
            <person name="Smith J."/>
            <person name="Yandell M."/>
            <person name="Nelson C."/>
            <person name="Grigoriev I."/>
            <person name="Davis J."/>
        </authorList>
    </citation>
    <scope>NUCLEOTIDE SEQUENCE</scope>
    <source>
        <strain evidence="3">G11</strain>
    </source>
</reference>
<feature type="compositionally biased region" description="Polar residues" evidence="1">
    <location>
        <begin position="139"/>
        <end position="151"/>
    </location>
</feature>
<dbReference type="EMBL" id="MU167245">
    <property type="protein sequence ID" value="KAG0147696.1"/>
    <property type="molecule type" value="Genomic_DNA"/>
</dbReference>
<sequence length="365" mass="40369">MTVIIISSGLIVGGIILGTISFSALVSTAPLEKILKGVENDHMSSMPVMQSSQHYRRALHEPPPSNLLSYYERAPLIVRTREPAQKADTDNELYWKSSGQDDSDGQGITSVETLLSFINEQANDILKNSHVGEDLNPMNPDSNPVDGSQSIPEHPISHTPDIIPFSQVTRDLVLNAEIRQKNRDIIAGIEHPRQKGEGSPCDEISGLPLACGREGGVLGAIGHRQAKKDTTYGPLRLDLFSLDKNAELSSSLGQGSINENMSPSYMNSDDVKISLNHLIRALLKHYITKMILLQKISKATGPHFLKLRSWIKSIWNVVTSLIEKRKNWTYRKTPHAKIWSDDAMHLGKPPNALHQKGSSMNVEII</sequence>
<keyword evidence="2" id="KW-0472">Membrane</keyword>
<keyword evidence="2" id="KW-1133">Transmembrane helix</keyword>
<evidence type="ECO:0000256" key="1">
    <source>
        <dbReference type="SAM" id="MobiDB-lite"/>
    </source>
</evidence>
<keyword evidence="4" id="KW-1185">Reference proteome</keyword>
<name>A0A9P6TCT2_9BASI</name>